<protein>
    <submittedName>
        <fullName evidence="1">Uncharacterized protein</fullName>
    </submittedName>
</protein>
<dbReference type="EMBL" id="LR031876">
    <property type="protein sequence ID" value="VDD39867.1"/>
    <property type="molecule type" value="Genomic_DNA"/>
</dbReference>
<dbReference type="AlphaFoldDB" id="A0A3P6E6T2"/>
<evidence type="ECO:0000313" key="1">
    <source>
        <dbReference type="EMBL" id="VDD39867.1"/>
    </source>
</evidence>
<name>A0A3P6E6T2_BRAOL</name>
<proteinExistence type="predicted"/>
<organism evidence="1">
    <name type="scientific">Brassica oleracea</name>
    <name type="common">Wild cabbage</name>
    <dbReference type="NCBI Taxonomy" id="3712"/>
    <lineage>
        <taxon>Eukaryota</taxon>
        <taxon>Viridiplantae</taxon>
        <taxon>Streptophyta</taxon>
        <taxon>Embryophyta</taxon>
        <taxon>Tracheophyta</taxon>
        <taxon>Spermatophyta</taxon>
        <taxon>Magnoliopsida</taxon>
        <taxon>eudicotyledons</taxon>
        <taxon>Gunneridae</taxon>
        <taxon>Pentapetalae</taxon>
        <taxon>rosids</taxon>
        <taxon>malvids</taxon>
        <taxon>Brassicales</taxon>
        <taxon>Brassicaceae</taxon>
        <taxon>Brassiceae</taxon>
        <taxon>Brassica</taxon>
    </lineage>
</organism>
<sequence>MWRSRVFVEERCSTGGLSFNEHFVLRVNAFTLARQW</sequence>
<gene>
    <name evidence="1" type="ORF">BOLC7T45427H</name>
</gene>
<reference evidence="1" key="1">
    <citation type="submission" date="2018-11" db="EMBL/GenBank/DDBJ databases">
        <authorList>
            <consortium name="Genoscope - CEA"/>
            <person name="William W."/>
        </authorList>
    </citation>
    <scope>NUCLEOTIDE SEQUENCE</scope>
</reference>
<accession>A0A3P6E6T2</accession>